<sequence length="193" mass="20918">MTRNNRILVGAGVVLAALLIAAYFVSPIIALHGLTTAAKAGDRAKLERGIDFPAVRESLKSQLKTVMTKSIAADPKLRDNPFAALGQMLLVGVIDKAVDAYATPDAIAEMVATNKAPEHISTDAPPPIEQPKPEPKAKSTTEAHYAYDGLNHFRATYRDKTDKPGDELGLVMERRGLFTWKLVKIELPPNLGH</sequence>
<reference evidence="2 3" key="1">
    <citation type="submission" date="2022-04" db="EMBL/GenBank/DDBJ databases">
        <title>Genome sequence of soybean root-associated Caulobacter segnis RL271.</title>
        <authorList>
            <person name="Longley R."/>
            <person name="Bonito G."/>
            <person name="Trigodet F."/>
            <person name="Crosson S."/>
            <person name="Fiebig A."/>
        </authorList>
    </citation>
    <scope>NUCLEOTIDE SEQUENCE [LARGE SCALE GENOMIC DNA]</scope>
    <source>
        <strain evidence="2 3">RL271</strain>
    </source>
</reference>
<keyword evidence="3" id="KW-1185">Reference proteome</keyword>
<name>A0ABY4ZLQ2_9CAUL</name>
<proteinExistence type="predicted"/>
<dbReference type="Pfam" id="PF11159">
    <property type="entry name" value="DUF2939"/>
    <property type="match status" value="1"/>
</dbReference>
<dbReference type="Proteomes" id="UP001057520">
    <property type="component" value="Chromosome"/>
</dbReference>
<accession>A0ABY4ZLQ2</accession>
<gene>
    <name evidence="2" type="ORF">MZV50_13405</name>
</gene>
<feature type="compositionally biased region" description="Basic and acidic residues" evidence="1">
    <location>
        <begin position="131"/>
        <end position="141"/>
    </location>
</feature>
<evidence type="ECO:0000313" key="2">
    <source>
        <dbReference type="EMBL" id="USQ93631.1"/>
    </source>
</evidence>
<dbReference type="InterPro" id="IPR021330">
    <property type="entry name" value="DUF2939"/>
</dbReference>
<evidence type="ECO:0000313" key="3">
    <source>
        <dbReference type="Proteomes" id="UP001057520"/>
    </source>
</evidence>
<protein>
    <submittedName>
        <fullName evidence="2">DUF2939 domain-containing protein</fullName>
    </submittedName>
</protein>
<dbReference type="EMBL" id="CP096040">
    <property type="protein sequence ID" value="USQ93631.1"/>
    <property type="molecule type" value="Genomic_DNA"/>
</dbReference>
<feature type="region of interest" description="Disordered" evidence="1">
    <location>
        <begin position="119"/>
        <end position="141"/>
    </location>
</feature>
<organism evidence="2 3">
    <name type="scientific">Caulobacter segnis</name>
    <dbReference type="NCBI Taxonomy" id="88688"/>
    <lineage>
        <taxon>Bacteria</taxon>
        <taxon>Pseudomonadati</taxon>
        <taxon>Pseudomonadota</taxon>
        <taxon>Alphaproteobacteria</taxon>
        <taxon>Caulobacterales</taxon>
        <taxon>Caulobacteraceae</taxon>
        <taxon>Caulobacter</taxon>
    </lineage>
</organism>
<evidence type="ECO:0000256" key="1">
    <source>
        <dbReference type="SAM" id="MobiDB-lite"/>
    </source>
</evidence>